<comment type="caution">
    <text evidence="6">The sequence shown here is derived from an EMBL/GenBank/DDBJ whole genome shotgun (WGS) entry which is preliminary data.</text>
</comment>
<evidence type="ECO:0000256" key="3">
    <source>
        <dbReference type="ARBA" id="ARBA00022296"/>
    </source>
</evidence>
<dbReference type="PANTHER" id="PTHR38103">
    <property type="entry name" value="RECOMBINATION-ASSOCIATED PROTEIN RDGC"/>
    <property type="match status" value="1"/>
</dbReference>
<evidence type="ECO:0000313" key="6">
    <source>
        <dbReference type="EMBL" id="RUO64246.1"/>
    </source>
</evidence>
<comment type="subcellular location">
    <subcellularLocation>
        <location evidence="1">Cytoplasm</location>
        <location evidence="1">Nucleoid</location>
    </subcellularLocation>
</comment>
<accession>A0A432YRN5</accession>
<dbReference type="Pfam" id="PF04381">
    <property type="entry name" value="RdgC"/>
    <property type="match status" value="1"/>
</dbReference>
<proteinExistence type="inferred from homology"/>
<protein>
    <recommendedName>
        <fullName evidence="3">Recombination-associated protein RdgC</fullName>
    </recommendedName>
</protein>
<keyword evidence="4" id="KW-0963">Cytoplasm</keyword>
<dbReference type="EMBL" id="PIQA01000006">
    <property type="protein sequence ID" value="RUO64246.1"/>
    <property type="molecule type" value="Genomic_DNA"/>
</dbReference>
<name>A0A432YRN5_9GAMM</name>
<dbReference type="GO" id="GO:0006310">
    <property type="term" value="P:DNA recombination"/>
    <property type="evidence" value="ECO:0007669"/>
    <property type="project" value="UniProtKB-KW"/>
</dbReference>
<evidence type="ECO:0000256" key="1">
    <source>
        <dbReference type="ARBA" id="ARBA00004453"/>
    </source>
</evidence>
<dbReference type="Proteomes" id="UP000288361">
    <property type="component" value="Unassembled WGS sequence"/>
</dbReference>
<evidence type="ECO:0000256" key="4">
    <source>
        <dbReference type="ARBA" id="ARBA00022490"/>
    </source>
</evidence>
<sequence length="296" mass="33674">MWFKNLRFYHFSENFSLPENFEEQLAEHSFHPCSRTEQSSFGWFSPFGPDNETLTHSVGNCWLLCAKREEKVLPSTVVNAQLDEKVRQISEAEGRSVPRKEKQNLKEDLIHQLLPQAFSRFRLSWGYIDLDRQFIAVDESAANKAEDFLGLLRGSVGSLPVRPFSSSEAVEVYLTDWLQKQDIPAPFELGDEAELRSPQADGGIIRCKQEDLTRDDIQAHLTAGKQVTRLGLVWQENLEFILEADMALKRVKPTDVLLDAKDDLVDPTPEEKVDADFALISGEAGQLFDDLKKAFE</sequence>
<dbReference type="PANTHER" id="PTHR38103:SF1">
    <property type="entry name" value="RECOMBINATION-ASSOCIATED PROTEIN RDGC"/>
    <property type="match status" value="1"/>
</dbReference>
<dbReference type="GO" id="GO:0000018">
    <property type="term" value="P:regulation of DNA recombination"/>
    <property type="evidence" value="ECO:0007669"/>
    <property type="project" value="TreeGrafter"/>
</dbReference>
<keyword evidence="5" id="KW-0233">DNA recombination</keyword>
<dbReference type="GO" id="GO:0043590">
    <property type="term" value="C:bacterial nucleoid"/>
    <property type="evidence" value="ECO:0007669"/>
    <property type="project" value="TreeGrafter"/>
</dbReference>
<organism evidence="6 7">
    <name type="scientific">Idiomarina piscisalsi</name>
    <dbReference type="NCBI Taxonomy" id="1096243"/>
    <lineage>
        <taxon>Bacteria</taxon>
        <taxon>Pseudomonadati</taxon>
        <taxon>Pseudomonadota</taxon>
        <taxon>Gammaproteobacteria</taxon>
        <taxon>Alteromonadales</taxon>
        <taxon>Idiomarinaceae</taxon>
        <taxon>Idiomarina</taxon>
    </lineage>
</organism>
<comment type="similarity">
    <text evidence="2">Belongs to the RdgC family.</text>
</comment>
<dbReference type="InterPro" id="IPR007476">
    <property type="entry name" value="RdgC"/>
</dbReference>
<evidence type="ECO:0000256" key="2">
    <source>
        <dbReference type="ARBA" id="ARBA00008657"/>
    </source>
</evidence>
<dbReference type="AlphaFoldDB" id="A0A432YRN5"/>
<dbReference type="NCBIfam" id="NF001462">
    <property type="entry name" value="PRK00321.1-3"/>
    <property type="match status" value="1"/>
</dbReference>
<dbReference type="RefSeq" id="WP_126752428.1">
    <property type="nucleotide sequence ID" value="NZ_JBHUMT010000015.1"/>
</dbReference>
<evidence type="ECO:0000256" key="5">
    <source>
        <dbReference type="ARBA" id="ARBA00023172"/>
    </source>
</evidence>
<reference evidence="6 7" key="1">
    <citation type="journal article" date="2011" name="Front. Microbiol.">
        <title>Genomic signatures of strain selection and enhancement in Bacillus atrophaeus var. globigii, a historical biowarfare simulant.</title>
        <authorList>
            <person name="Gibbons H.S."/>
            <person name="Broomall S.M."/>
            <person name="McNew L.A."/>
            <person name="Daligault H."/>
            <person name="Chapman C."/>
            <person name="Bruce D."/>
            <person name="Karavis M."/>
            <person name="Krepps M."/>
            <person name="McGregor P.A."/>
            <person name="Hong C."/>
            <person name="Park K.H."/>
            <person name="Akmal A."/>
            <person name="Feldman A."/>
            <person name="Lin J.S."/>
            <person name="Chang W.E."/>
            <person name="Higgs B.W."/>
            <person name="Demirev P."/>
            <person name="Lindquist J."/>
            <person name="Liem A."/>
            <person name="Fochler E."/>
            <person name="Read T.D."/>
            <person name="Tapia R."/>
            <person name="Johnson S."/>
            <person name="Bishop-Lilly K.A."/>
            <person name="Detter C."/>
            <person name="Han C."/>
            <person name="Sozhamannan S."/>
            <person name="Rosenzweig C.N."/>
            <person name="Skowronski E.W."/>
        </authorList>
    </citation>
    <scope>NUCLEOTIDE SEQUENCE [LARGE SCALE GENOMIC DNA]</scope>
    <source>
        <strain evidence="6 7">TPS4-2</strain>
    </source>
</reference>
<dbReference type="NCBIfam" id="NF001464">
    <property type="entry name" value="PRK00321.1-5"/>
    <property type="match status" value="1"/>
</dbReference>
<gene>
    <name evidence="6" type="ORF">CWI73_08790</name>
</gene>
<evidence type="ECO:0000313" key="7">
    <source>
        <dbReference type="Proteomes" id="UP000288361"/>
    </source>
</evidence>
<dbReference type="GO" id="GO:0003690">
    <property type="term" value="F:double-stranded DNA binding"/>
    <property type="evidence" value="ECO:0007669"/>
    <property type="project" value="TreeGrafter"/>
</dbReference>